<dbReference type="Proteomes" id="UP000294498">
    <property type="component" value="Unassembled WGS sequence"/>
</dbReference>
<organism evidence="2 3">
    <name type="scientific">Dinghuibacter silviterrae</name>
    <dbReference type="NCBI Taxonomy" id="1539049"/>
    <lineage>
        <taxon>Bacteria</taxon>
        <taxon>Pseudomonadati</taxon>
        <taxon>Bacteroidota</taxon>
        <taxon>Chitinophagia</taxon>
        <taxon>Chitinophagales</taxon>
        <taxon>Chitinophagaceae</taxon>
        <taxon>Dinghuibacter</taxon>
    </lineage>
</organism>
<keyword evidence="1" id="KW-0472">Membrane</keyword>
<accession>A0A4R8DU75</accession>
<keyword evidence="1" id="KW-0812">Transmembrane</keyword>
<comment type="caution">
    <text evidence="2">The sequence shown here is derived from an EMBL/GenBank/DDBJ whole genome shotgun (WGS) entry which is preliminary data.</text>
</comment>
<dbReference type="AlphaFoldDB" id="A0A4R8DU75"/>
<keyword evidence="3" id="KW-1185">Reference proteome</keyword>
<evidence type="ECO:0008006" key="4">
    <source>
        <dbReference type="Google" id="ProtNLM"/>
    </source>
</evidence>
<proteinExistence type="predicted"/>
<dbReference type="EMBL" id="SODV01000001">
    <property type="protein sequence ID" value="TDX01699.1"/>
    <property type="molecule type" value="Genomic_DNA"/>
</dbReference>
<sequence>MITHATRKKWAHISGLWIFSGFWVFLLVMAFRGCYRETILGTHHIVTWGTVVFFEPRYGKRPQSLDYTFNAGGKTYRDSYKGAILSDTTGERLVGKSYRVIYYPGDPGNSALLLLASDFDRYHLPYIPPEDSTETFPDMP</sequence>
<protein>
    <recommendedName>
        <fullName evidence="4">DUF3592 domain-containing protein</fullName>
    </recommendedName>
</protein>
<gene>
    <name evidence="2" type="ORF">EDB95_2741</name>
</gene>
<dbReference type="RefSeq" id="WP_133994340.1">
    <property type="nucleotide sequence ID" value="NZ_SODV01000001.1"/>
</dbReference>
<reference evidence="2 3" key="1">
    <citation type="submission" date="2019-03" db="EMBL/GenBank/DDBJ databases">
        <title>Genomic Encyclopedia of Type Strains, Phase IV (KMG-IV): sequencing the most valuable type-strain genomes for metagenomic binning, comparative biology and taxonomic classification.</title>
        <authorList>
            <person name="Goeker M."/>
        </authorList>
    </citation>
    <scope>NUCLEOTIDE SEQUENCE [LARGE SCALE GENOMIC DNA]</scope>
    <source>
        <strain evidence="2 3">DSM 100059</strain>
    </source>
</reference>
<evidence type="ECO:0000313" key="2">
    <source>
        <dbReference type="EMBL" id="TDX01699.1"/>
    </source>
</evidence>
<name>A0A4R8DU75_9BACT</name>
<evidence type="ECO:0000313" key="3">
    <source>
        <dbReference type="Proteomes" id="UP000294498"/>
    </source>
</evidence>
<feature type="transmembrane region" description="Helical" evidence="1">
    <location>
        <begin position="12"/>
        <end position="31"/>
    </location>
</feature>
<evidence type="ECO:0000256" key="1">
    <source>
        <dbReference type="SAM" id="Phobius"/>
    </source>
</evidence>
<keyword evidence="1" id="KW-1133">Transmembrane helix</keyword>